<protein>
    <submittedName>
        <fullName evidence="1">Uncharacterized protein</fullName>
    </submittedName>
</protein>
<keyword evidence="2" id="KW-1185">Reference proteome</keyword>
<dbReference type="AlphaFoldDB" id="A0A8J8FH89"/>
<dbReference type="RefSeq" id="WP_171608529.1">
    <property type="nucleotide sequence ID" value="NZ_WHPF01000009.1"/>
</dbReference>
<evidence type="ECO:0000313" key="1">
    <source>
        <dbReference type="EMBL" id="NNV56587.1"/>
    </source>
</evidence>
<dbReference type="SUPFAM" id="SSF53756">
    <property type="entry name" value="UDP-Glycosyltransferase/glycogen phosphorylase"/>
    <property type="match status" value="1"/>
</dbReference>
<dbReference type="EMBL" id="WHPF01000009">
    <property type="protein sequence ID" value="NNV56587.1"/>
    <property type="molecule type" value="Genomic_DNA"/>
</dbReference>
<sequence length="463" mass="53014">MEKRILVAIVGQGSISHIIRTGMLQQMQLFCTPVVAMLWQQDDLINELTQQGFEVSLMPAYKTSAAYAGVRDKLNMWYKWYKVKSPSTGIEERYRDTHYPAKKRMYNWLKRAKARTLFSLYPPYIKNLLQQENELMQAEPVYTTYANWLNELDVQGIFTVTPFLHELDLIARIAATNNIQLLASIHSFDNVTKRGWVSTFFQQYIVWNKYNKAELTRIHPPLANHITIAGAPQFDFHYNQANIMPKNEWQQLLGLPANKRVILYGAGIWWLFPNEPQYVTHLDEAITNGQLPADTVILLRCHPLDYPERWKAALASSKHIALDAYTGTREQPDRDNITPTDISKLISTLQHTDVHINLCSTMAVDGSVFNKPQIGPAYDEVQPATQHLLKDMYRQEHYIPIIQVQGVSLANSKQELITLVNKALAQPSAFTANCAATVETITSYRDGQSTNRVLQVIRQFFGE</sequence>
<evidence type="ECO:0000313" key="2">
    <source>
        <dbReference type="Proteomes" id="UP000598971"/>
    </source>
</evidence>
<gene>
    <name evidence="1" type="ORF">GD597_14030</name>
</gene>
<accession>A0A8J8FH89</accession>
<dbReference type="Pfam" id="PF04464">
    <property type="entry name" value="Glyphos_transf"/>
    <property type="match status" value="1"/>
</dbReference>
<dbReference type="Proteomes" id="UP000598971">
    <property type="component" value="Unassembled WGS sequence"/>
</dbReference>
<dbReference type="GO" id="GO:0047355">
    <property type="term" value="F:CDP-glycerol glycerophosphotransferase activity"/>
    <property type="evidence" value="ECO:0007669"/>
    <property type="project" value="InterPro"/>
</dbReference>
<dbReference type="GO" id="GO:0016020">
    <property type="term" value="C:membrane"/>
    <property type="evidence" value="ECO:0007669"/>
    <property type="project" value="InterPro"/>
</dbReference>
<organism evidence="1 2">
    <name type="scientific">Limnovirga soli</name>
    <dbReference type="NCBI Taxonomy" id="2656915"/>
    <lineage>
        <taxon>Bacteria</taxon>
        <taxon>Pseudomonadati</taxon>
        <taxon>Bacteroidota</taxon>
        <taxon>Chitinophagia</taxon>
        <taxon>Chitinophagales</taxon>
        <taxon>Chitinophagaceae</taxon>
        <taxon>Limnovirga</taxon>
    </lineage>
</organism>
<reference evidence="1" key="1">
    <citation type="submission" date="2019-10" db="EMBL/GenBank/DDBJ databases">
        <title>Draft genome sequence of Panacibacter sp. KCS-6.</title>
        <authorList>
            <person name="Yim K.J."/>
        </authorList>
    </citation>
    <scope>NUCLEOTIDE SEQUENCE</scope>
    <source>
        <strain evidence="1">KCS-6</strain>
    </source>
</reference>
<name>A0A8J8FH89_9BACT</name>
<dbReference type="InterPro" id="IPR007554">
    <property type="entry name" value="Glycerophosphate_synth"/>
</dbReference>
<comment type="caution">
    <text evidence="1">The sequence shown here is derived from an EMBL/GenBank/DDBJ whole genome shotgun (WGS) entry which is preliminary data.</text>
</comment>
<proteinExistence type="predicted"/>